<keyword evidence="6" id="KW-0325">Glycoprotein</keyword>
<dbReference type="EMBL" id="NHNI01000002">
    <property type="protein sequence ID" value="OZY84610.1"/>
    <property type="molecule type" value="Genomic_DNA"/>
</dbReference>
<reference evidence="10" key="1">
    <citation type="submission" date="2017-05" db="EMBL/GenBank/DDBJ databases">
        <authorList>
            <person name="Barney B.M."/>
        </authorList>
    </citation>
    <scope>NUCLEOTIDE SEQUENCE [LARGE SCALE GENOMIC DNA]</scope>
    <source>
        <strain evidence="10">PSBB022</strain>
    </source>
</reference>
<dbReference type="SUPFAM" id="SSF51445">
    <property type="entry name" value="(Trans)glycosidases"/>
    <property type="match status" value="1"/>
</dbReference>
<evidence type="ECO:0000256" key="7">
    <source>
        <dbReference type="SAM" id="SignalP"/>
    </source>
</evidence>
<dbReference type="SUPFAM" id="SSF51011">
    <property type="entry name" value="Glycosyl hydrolase domain"/>
    <property type="match status" value="1"/>
</dbReference>
<accession>A0A266Q433</accession>
<dbReference type="Pfam" id="PF02018">
    <property type="entry name" value="CBM_4_9"/>
    <property type="match status" value="1"/>
</dbReference>
<dbReference type="Pfam" id="PF06964">
    <property type="entry name" value="Alpha-L-AF_C"/>
    <property type="match status" value="1"/>
</dbReference>
<feature type="signal peptide" evidence="7">
    <location>
        <begin position="1"/>
        <end position="27"/>
    </location>
</feature>
<name>A0A266Q433_9GAMM</name>
<dbReference type="Gene3D" id="2.60.120.260">
    <property type="entry name" value="Galactose-binding domain-like"/>
    <property type="match status" value="1"/>
</dbReference>
<dbReference type="GO" id="GO:0046556">
    <property type="term" value="F:alpha-L-arabinofuranosidase activity"/>
    <property type="evidence" value="ECO:0007669"/>
    <property type="project" value="UniProtKB-EC"/>
</dbReference>
<feature type="chain" id="PRO_5012921644" description="non-reducing end alpha-L-arabinofuranosidase" evidence="7">
    <location>
        <begin position="28"/>
        <end position="666"/>
    </location>
</feature>
<evidence type="ECO:0000313" key="9">
    <source>
        <dbReference type="EMBL" id="OZY84610.1"/>
    </source>
</evidence>
<dbReference type="InterPro" id="IPR003305">
    <property type="entry name" value="CenC_carb-bd"/>
</dbReference>
<sequence>MKYSVKKLIQTSLGVALYSLITHTALGADPLKLDVNLTPIAKIQPTMYGIFFEDINFAADGGLYAELVKNRSFEFEQPLMGWSQPATDPYSTNDDSGIANTLNFAENTTNKNVLRVNVFNDKNYSLVNEGFRGMGIHKGETYRLSFYAANPEGTIKRVVAQLVDAKGKAIASTTIPTTHKDWHKYSQTLVANTTEEKASLKITFEGKGTLDMDMISLFPKNTWKERENGLRKDLVQLLADLKPGFLRFPGGCIIEGRTLAQRYQWKNTLGQLDNRPTMISRWNTEFKHKLTPDYFQSFGLGFYEYFQLAEDLGAEPIPVLNCGIACQFNSGELVPVSELDPYIQDAIDLIEFANGTTQSPWGKVRADMGHPEPFNMKYIGIGNEQWGPQYIERFKVFQKVLKEKHPEIILISGSGPFADGQMFDYAHRELKKLNAEIIDEHYYRDIAWFKNNATRYDNYDRNGPKIFAGEYAAQSVAVVSPENKNSWETALAEAAFITGLERNADVVQLTSYAPLMAHTGAWQWSPNMIWFNNLQVLATANYQVQKLFSTHKGSELVSITHAGKPLTGQNGLYASAATDQPENALLIKLVNTDADARHIQFTVPAPVKKSIATITYLGAKHLLSENSFASPDQIKPEIHRQGFKNNTLTYTAPPHSVSVISIPLNH</sequence>
<evidence type="ECO:0000256" key="1">
    <source>
        <dbReference type="ARBA" id="ARBA00001462"/>
    </source>
</evidence>
<dbReference type="AlphaFoldDB" id="A0A266Q433"/>
<keyword evidence="10" id="KW-1185">Reference proteome</keyword>
<organism evidence="9 10">
    <name type="scientific">Cellvibrio mixtus</name>
    <dbReference type="NCBI Taxonomy" id="39650"/>
    <lineage>
        <taxon>Bacteria</taxon>
        <taxon>Pseudomonadati</taxon>
        <taxon>Pseudomonadota</taxon>
        <taxon>Gammaproteobacteria</taxon>
        <taxon>Cellvibrionales</taxon>
        <taxon>Cellvibrionaceae</taxon>
        <taxon>Cellvibrio</taxon>
    </lineage>
</organism>
<evidence type="ECO:0000256" key="3">
    <source>
        <dbReference type="ARBA" id="ARBA00012670"/>
    </source>
</evidence>
<keyword evidence="5" id="KW-0378">Hydrolase</keyword>
<dbReference type="InterPro" id="IPR010720">
    <property type="entry name" value="Alpha-L-AF_C"/>
</dbReference>
<dbReference type="InterPro" id="IPR055235">
    <property type="entry name" value="ASD1_cat"/>
</dbReference>
<evidence type="ECO:0000259" key="8">
    <source>
        <dbReference type="SMART" id="SM00813"/>
    </source>
</evidence>
<feature type="domain" description="Alpha-L-arabinofuranosidase C-terminal" evidence="8">
    <location>
        <begin position="469"/>
        <end position="656"/>
    </location>
</feature>
<dbReference type="Gene3D" id="2.60.40.1180">
    <property type="entry name" value="Golgi alpha-mannosidase II"/>
    <property type="match status" value="1"/>
</dbReference>
<dbReference type="SMART" id="SM00813">
    <property type="entry name" value="Alpha-L-AF_C"/>
    <property type="match status" value="1"/>
</dbReference>
<dbReference type="Pfam" id="PF22848">
    <property type="entry name" value="ASD1_dom"/>
    <property type="match status" value="1"/>
</dbReference>
<dbReference type="Gene3D" id="3.20.20.80">
    <property type="entry name" value="Glycosidases"/>
    <property type="match status" value="1"/>
</dbReference>
<proteinExistence type="inferred from homology"/>
<dbReference type="InterPro" id="IPR017853">
    <property type="entry name" value="GH"/>
</dbReference>
<keyword evidence="4 7" id="KW-0732">Signal</keyword>
<dbReference type="STRING" id="1209072.GCA_000766945_04056"/>
<dbReference type="GO" id="GO:0046373">
    <property type="term" value="P:L-arabinose metabolic process"/>
    <property type="evidence" value="ECO:0007669"/>
    <property type="project" value="InterPro"/>
</dbReference>
<protein>
    <recommendedName>
        <fullName evidence="3">non-reducing end alpha-L-arabinofuranosidase</fullName>
        <ecNumber evidence="3">3.2.1.55</ecNumber>
    </recommendedName>
</protein>
<dbReference type="RefSeq" id="WP_094985650.1">
    <property type="nucleotide sequence ID" value="NZ_NHNI01000002.1"/>
</dbReference>
<dbReference type="InterPro" id="IPR013780">
    <property type="entry name" value="Glyco_hydro_b"/>
</dbReference>
<dbReference type="EC" id="3.2.1.55" evidence="3"/>
<comment type="similarity">
    <text evidence="2">Belongs to the glycosyl hydrolase 51 family.</text>
</comment>
<evidence type="ECO:0000256" key="2">
    <source>
        <dbReference type="ARBA" id="ARBA00007186"/>
    </source>
</evidence>
<comment type="caution">
    <text evidence="9">The sequence shown here is derived from an EMBL/GenBank/DDBJ whole genome shotgun (WGS) entry which is preliminary data.</text>
</comment>
<comment type="catalytic activity">
    <reaction evidence="1">
        <text>Hydrolysis of terminal non-reducing alpha-L-arabinofuranoside residues in alpha-L-arabinosides.</text>
        <dbReference type="EC" id="3.2.1.55"/>
    </reaction>
</comment>
<dbReference type="InterPro" id="IPR008979">
    <property type="entry name" value="Galactose-bd-like_sf"/>
</dbReference>
<dbReference type="SUPFAM" id="SSF49785">
    <property type="entry name" value="Galactose-binding domain-like"/>
    <property type="match status" value="1"/>
</dbReference>
<evidence type="ECO:0000256" key="6">
    <source>
        <dbReference type="ARBA" id="ARBA00023180"/>
    </source>
</evidence>
<dbReference type="InterPro" id="IPR051563">
    <property type="entry name" value="Glycosyl_Hydrolase_51"/>
</dbReference>
<dbReference type="PANTHER" id="PTHR31776">
    <property type="entry name" value="ALPHA-L-ARABINOFURANOSIDASE 1"/>
    <property type="match status" value="1"/>
</dbReference>
<evidence type="ECO:0000313" key="10">
    <source>
        <dbReference type="Proteomes" id="UP000216101"/>
    </source>
</evidence>
<dbReference type="PANTHER" id="PTHR31776:SF0">
    <property type="entry name" value="ALPHA-L-ARABINOFURANOSIDASE 1"/>
    <property type="match status" value="1"/>
</dbReference>
<gene>
    <name evidence="9" type="ORF">CBP51_15660</name>
</gene>
<evidence type="ECO:0000256" key="4">
    <source>
        <dbReference type="ARBA" id="ARBA00022729"/>
    </source>
</evidence>
<evidence type="ECO:0000256" key="5">
    <source>
        <dbReference type="ARBA" id="ARBA00022801"/>
    </source>
</evidence>
<dbReference type="Proteomes" id="UP000216101">
    <property type="component" value="Unassembled WGS sequence"/>
</dbReference>